<evidence type="ECO:0000313" key="3">
    <source>
        <dbReference type="Proteomes" id="UP000544331"/>
    </source>
</evidence>
<name>A0A8H5XYS7_9HYPO</name>
<dbReference type="AlphaFoldDB" id="A0A8H5XYS7"/>
<comment type="caution">
    <text evidence="2">The sequence shown here is derived from an EMBL/GenBank/DDBJ whole genome shotgun (WGS) entry which is preliminary data.</text>
</comment>
<feature type="region of interest" description="Disordered" evidence="1">
    <location>
        <begin position="135"/>
        <end position="199"/>
    </location>
</feature>
<feature type="compositionally biased region" description="Basic and acidic residues" evidence="1">
    <location>
        <begin position="147"/>
        <end position="170"/>
    </location>
</feature>
<evidence type="ECO:0000256" key="1">
    <source>
        <dbReference type="SAM" id="MobiDB-lite"/>
    </source>
</evidence>
<proteinExistence type="predicted"/>
<accession>A0A8H5XYS7</accession>
<reference evidence="2 3" key="1">
    <citation type="submission" date="2020-05" db="EMBL/GenBank/DDBJ databases">
        <title>Identification and distribution of gene clusters putatively required for synthesis of sphingolipid metabolism inhibitors in phylogenetically diverse species of the filamentous fungus Fusarium.</title>
        <authorList>
            <person name="Kim H.-S."/>
            <person name="Busman M."/>
            <person name="Brown D.W."/>
            <person name="Divon H."/>
            <person name="Uhlig S."/>
            <person name="Proctor R.H."/>
        </authorList>
    </citation>
    <scope>NUCLEOTIDE SEQUENCE [LARGE SCALE GENOMIC DNA]</scope>
    <source>
        <strain evidence="2 3">NRRL 66235</strain>
    </source>
</reference>
<protein>
    <submittedName>
        <fullName evidence="2">Uncharacterized protein</fullName>
    </submittedName>
</protein>
<gene>
    <name evidence="2" type="ORF">FMUND_13325</name>
</gene>
<dbReference type="EMBL" id="JAAOAN010000603">
    <property type="protein sequence ID" value="KAF5702770.1"/>
    <property type="molecule type" value="Genomic_DNA"/>
</dbReference>
<evidence type="ECO:0000313" key="2">
    <source>
        <dbReference type="EMBL" id="KAF5702770.1"/>
    </source>
</evidence>
<organism evidence="2 3">
    <name type="scientific">Fusarium mundagurra</name>
    <dbReference type="NCBI Taxonomy" id="1567541"/>
    <lineage>
        <taxon>Eukaryota</taxon>
        <taxon>Fungi</taxon>
        <taxon>Dikarya</taxon>
        <taxon>Ascomycota</taxon>
        <taxon>Pezizomycotina</taxon>
        <taxon>Sordariomycetes</taxon>
        <taxon>Hypocreomycetidae</taxon>
        <taxon>Hypocreales</taxon>
        <taxon>Nectriaceae</taxon>
        <taxon>Fusarium</taxon>
        <taxon>Fusarium fujikuroi species complex</taxon>
    </lineage>
</organism>
<keyword evidence="3" id="KW-1185">Reference proteome</keyword>
<dbReference type="Proteomes" id="UP000544331">
    <property type="component" value="Unassembled WGS sequence"/>
</dbReference>
<sequence>MMTNKQKITLEWLCGTHVSFSFINTTDPETGTLNLLPCFQTLLTLCVILELHLLAFMGPLREDGSEANLLTNRDREEVLKMIWESSGIKELKQRVCNLSLDERAKRAVHIHQARDGNLKPVLDLYIDDFGGSSTARHTPEVASDDGNPAKEGKISQKSSDHREKLEKGNTEDMLPDSDGYIEISDGETDSESFDTPGVTDDRPWLAEFRYAPASWS</sequence>